<dbReference type="GO" id="GO:0046872">
    <property type="term" value="F:metal ion binding"/>
    <property type="evidence" value="ECO:0007669"/>
    <property type="project" value="InterPro"/>
</dbReference>
<organism evidence="4 5">
    <name type="scientific">Pseudomonas aeruginosa (strain UCBPP-PA14)</name>
    <dbReference type="NCBI Taxonomy" id="208963"/>
    <lineage>
        <taxon>Bacteria</taxon>
        <taxon>Pseudomonadati</taxon>
        <taxon>Pseudomonadota</taxon>
        <taxon>Gammaproteobacteria</taxon>
        <taxon>Pseudomonadales</taxon>
        <taxon>Pseudomonadaceae</taxon>
        <taxon>Pseudomonas</taxon>
    </lineage>
</organism>
<dbReference type="Gene3D" id="3.30.470.20">
    <property type="entry name" value="ATP-grasp fold, B domain"/>
    <property type="match status" value="1"/>
</dbReference>
<name>A0A0H2Z6H6_PSEAB</name>
<dbReference type="InterPro" id="IPR003781">
    <property type="entry name" value="CoA-bd"/>
</dbReference>
<dbReference type="GO" id="GO:0005524">
    <property type="term" value="F:ATP binding"/>
    <property type="evidence" value="ECO:0007669"/>
    <property type="project" value="UniProtKB-UniRule"/>
</dbReference>
<evidence type="ECO:0000256" key="2">
    <source>
        <dbReference type="PROSITE-ProRule" id="PRU00409"/>
    </source>
</evidence>
<dbReference type="InterPro" id="IPR016102">
    <property type="entry name" value="Succinyl-CoA_synth-like"/>
</dbReference>
<evidence type="ECO:0000256" key="1">
    <source>
        <dbReference type="ARBA" id="ARBA00060888"/>
    </source>
</evidence>
<dbReference type="GO" id="GO:0003824">
    <property type="term" value="F:catalytic activity"/>
    <property type="evidence" value="ECO:0007669"/>
    <property type="project" value="UniProtKB-ARBA"/>
</dbReference>
<accession>A0A0H2Z6H6</accession>
<feature type="domain" description="ATP-grasp" evidence="3">
    <location>
        <begin position="498"/>
        <end position="534"/>
    </location>
</feature>
<dbReference type="Pfam" id="PF13380">
    <property type="entry name" value="CoA_binding_2"/>
    <property type="match status" value="1"/>
</dbReference>
<dbReference type="BioCyc" id="PAER208963:G1G74-4301-MONOMER"/>
<dbReference type="SUPFAM" id="SSF52210">
    <property type="entry name" value="Succinyl-CoA synthetase domains"/>
    <property type="match status" value="2"/>
</dbReference>
<dbReference type="InterPro" id="IPR036291">
    <property type="entry name" value="NAD(P)-bd_dom_sf"/>
</dbReference>
<dbReference type="RefSeq" id="WP_003140644.1">
    <property type="nucleotide sequence ID" value="NC_008463.1"/>
</dbReference>
<dbReference type="Gene3D" id="3.40.50.261">
    <property type="entry name" value="Succinyl-CoA synthetase domains"/>
    <property type="match status" value="2"/>
</dbReference>
<evidence type="ECO:0000313" key="4">
    <source>
        <dbReference type="EMBL" id="ABJ10181.1"/>
    </source>
</evidence>
<dbReference type="SUPFAM" id="SSF56059">
    <property type="entry name" value="Glutathione synthetase ATP-binding domain-like"/>
    <property type="match status" value="1"/>
</dbReference>
<dbReference type="PROSITE" id="PS50975">
    <property type="entry name" value="ATP_GRASP"/>
    <property type="match status" value="1"/>
</dbReference>
<dbReference type="SUPFAM" id="SSF51735">
    <property type="entry name" value="NAD(P)-binding Rossmann-fold domains"/>
    <property type="match status" value="1"/>
</dbReference>
<dbReference type="Gene3D" id="3.30.1490.20">
    <property type="entry name" value="ATP-grasp fold, A domain"/>
    <property type="match status" value="1"/>
</dbReference>
<dbReference type="AlphaFoldDB" id="A0A0H2Z6H6"/>
<dbReference type="Gene3D" id="3.40.50.720">
    <property type="entry name" value="NAD(P)-binding Rossmann-like Domain"/>
    <property type="match status" value="1"/>
</dbReference>
<keyword evidence="2" id="KW-0547">Nucleotide-binding</keyword>
<dbReference type="Pfam" id="PF13549">
    <property type="entry name" value="ATP-grasp_5"/>
    <property type="match status" value="1"/>
</dbReference>
<dbReference type="Pfam" id="PF13607">
    <property type="entry name" value="Succ_CoA_lig"/>
    <property type="match status" value="1"/>
</dbReference>
<evidence type="ECO:0000259" key="3">
    <source>
        <dbReference type="PROSITE" id="PS50975"/>
    </source>
</evidence>
<dbReference type="HOGENOM" id="CLU_007415_3_1_6"/>
<dbReference type="InterPro" id="IPR013815">
    <property type="entry name" value="ATP_grasp_subdomain_1"/>
</dbReference>
<evidence type="ECO:0000313" key="5">
    <source>
        <dbReference type="Proteomes" id="UP000000653"/>
    </source>
</evidence>
<keyword evidence="2" id="KW-0067">ATP-binding</keyword>
<dbReference type="InterPro" id="IPR032875">
    <property type="entry name" value="Succ_CoA_lig_flav_dom"/>
</dbReference>
<reference evidence="4 5" key="1">
    <citation type="journal article" date="2006" name="Genome Biol.">
        <title>Genomic analysis reveals that Pseudomonas aeruginosa virulence is combinatorial.</title>
        <authorList>
            <person name="Lee D.G."/>
            <person name="Urbach J.M."/>
            <person name="Wu G."/>
            <person name="Liberati N.T."/>
            <person name="Feinbaum R.L."/>
            <person name="Miyata S."/>
            <person name="Diggins L.T."/>
            <person name="He J."/>
            <person name="Saucier M."/>
            <person name="Deziel E."/>
            <person name="Friedman L."/>
            <person name="Li L."/>
            <person name="Grills G."/>
            <person name="Montgomery K."/>
            <person name="Kucherlapati R."/>
            <person name="Rahme L.G."/>
            <person name="Ausubel F.M."/>
        </authorList>
    </citation>
    <scope>NUCLEOTIDE SEQUENCE [LARGE SCALE GENOMIC DNA]</scope>
    <source>
        <strain evidence="4 5">UCBPP-PA14</strain>
    </source>
</reference>
<dbReference type="InterPro" id="IPR011761">
    <property type="entry name" value="ATP-grasp"/>
</dbReference>
<dbReference type="PANTHER" id="PTHR42793">
    <property type="entry name" value="COA BINDING DOMAIN CONTAINING PROTEIN"/>
    <property type="match status" value="1"/>
</dbReference>
<dbReference type="Proteomes" id="UP000000653">
    <property type="component" value="Chromosome"/>
</dbReference>
<protein>
    <submittedName>
        <fullName evidence="4">Pimeloyl-CoA synthetase</fullName>
    </submittedName>
</protein>
<sequence length="715" mass="75322">MSANHSQQLIDAPRFASLTPLIEPRSVAVIGASSDPTRIGGRPIAYMLRHGYAGQILPVNPNRAEIQGLPAFASVAELPQAPDVAIVAVPAPQVLETVRALGRQGARSAIVFSSGFSEVGEAGAAMQDAVVAAAREHGMRLLGPNALGAFNSNLGYYAFFSTSLERGVPLPGRVGIATQSGAYGAHLLGMARQRRLGTPICVATGNEADVTLGDSIGWLVESPEIDVVMAYAESIRNVDSFLAALEAAHRAGKPVILHKVGRSALGSRAALSHTASLAGDDKVLDAVLGDYAVIRARTTEELMDIAYLATRRIYPVGNSLGMITVSGGAGIIVSDVAEEVGLPMPPMPDMAQERLKARLSFASPINPVDCTAQALNDLTLVRDFTESMVVDGGYRSLLAFFTQAGTAASIGARLAEQFRRIKEAYPERLFVVSVMGEGEELAPYEEAGFALFEDPTRAVVAIQAMGRLGEAFARPLRLRRPAGGLQLPASTPGEAEAKRLLARAGIESAAEAVLGSAEEAVAFAEGIGYPVVLKLASADIQHKSEIGGVLLGVSDADAVRAGFQLLLRRAAEKAPQARLDGVLVARQLQGGVECFMGIQRDPLFGPVALFGLGGIFVEVLQDVVFRRCPFEVDEAEAMIRSIRGAPLLLGARGRPRADVAALARLLSNLSRFAWEAGERLRSVDLNPVIALPEGQGAWAVDAVLEVEEVADGARS</sequence>
<dbReference type="SMART" id="SM00881">
    <property type="entry name" value="CoA_binding"/>
    <property type="match status" value="1"/>
</dbReference>
<dbReference type="PANTHER" id="PTHR42793:SF4">
    <property type="entry name" value="BLL6376 PROTEIN"/>
    <property type="match status" value="1"/>
</dbReference>
<dbReference type="KEGG" id="pau:PA14_51170"/>
<dbReference type="FunFam" id="3.30.1490.20:FF:000020">
    <property type="entry name" value="Protein lysine acetyltransferase"/>
    <property type="match status" value="1"/>
</dbReference>
<proteinExistence type="inferred from homology"/>
<comment type="similarity">
    <text evidence="1">In the N-terminal section; belongs to the acetate CoA ligase alpha subunit family.</text>
</comment>
<dbReference type="EMBL" id="CP000438">
    <property type="protein sequence ID" value="ABJ10181.1"/>
    <property type="molecule type" value="Genomic_DNA"/>
</dbReference>
<gene>
    <name evidence="4" type="primary">pauA</name>
    <name evidence="4" type="ordered locus">PA14_51170</name>
</gene>